<keyword evidence="1" id="KW-0472">Membrane</keyword>
<name>A0A0F9SC28_9ZZZZ</name>
<reference evidence="2" key="1">
    <citation type="journal article" date="2015" name="Nature">
        <title>Complex archaea that bridge the gap between prokaryotes and eukaryotes.</title>
        <authorList>
            <person name="Spang A."/>
            <person name="Saw J.H."/>
            <person name="Jorgensen S.L."/>
            <person name="Zaremba-Niedzwiedzka K."/>
            <person name="Martijn J."/>
            <person name="Lind A.E."/>
            <person name="van Eijk R."/>
            <person name="Schleper C."/>
            <person name="Guy L."/>
            <person name="Ettema T.J."/>
        </authorList>
    </citation>
    <scope>NUCLEOTIDE SEQUENCE</scope>
</reference>
<gene>
    <name evidence="2" type="ORF">LCGC14_0538150</name>
</gene>
<dbReference type="EMBL" id="LAZR01000714">
    <property type="protein sequence ID" value="KKN59817.1"/>
    <property type="molecule type" value="Genomic_DNA"/>
</dbReference>
<proteinExistence type="predicted"/>
<dbReference type="AlphaFoldDB" id="A0A0F9SC28"/>
<evidence type="ECO:0000256" key="1">
    <source>
        <dbReference type="SAM" id="Phobius"/>
    </source>
</evidence>
<feature type="transmembrane region" description="Helical" evidence="1">
    <location>
        <begin position="5"/>
        <end position="23"/>
    </location>
</feature>
<comment type="caution">
    <text evidence="2">The sequence shown here is derived from an EMBL/GenBank/DDBJ whole genome shotgun (WGS) entry which is preliminary data.</text>
</comment>
<feature type="transmembrane region" description="Helical" evidence="1">
    <location>
        <begin position="29"/>
        <end position="48"/>
    </location>
</feature>
<evidence type="ECO:0000313" key="2">
    <source>
        <dbReference type="EMBL" id="KKN59817.1"/>
    </source>
</evidence>
<organism evidence="2">
    <name type="scientific">marine sediment metagenome</name>
    <dbReference type="NCBI Taxonomy" id="412755"/>
    <lineage>
        <taxon>unclassified sequences</taxon>
        <taxon>metagenomes</taxon>
        <taxon>ecological metagenomes</taxon>
    </lineage>
</organism>
<sequence length="61" mass="7558">MKNEIIELLAHVYSLFAAIWFIVMVHYQPIWFLSKIFFTFLFVVYIYYNYQLIKNKSKKNE</sequence>
<keyword evidence="1" id="KW-0812">Transmembrane</keyword>
<keyword evidence="1" id="KW-1133">Transmembrane helix</keyword>
<protein>
    <submittedName>
        <fullName evidence="2">Uncharacterized protein</fullName>
    </submittedName>
</protein>
<accession>A0A0F9SC28</accession>